<reference evidence="2 3" key="1">
    <citation type="submission" date="2019-04" db="EMBL/GenBank/DDBJ databases">
        <title>An improved genome assembly and genetic linkage map for asparagus bean, Vigna unguiculata ssp. sesquipedialis.</title>
        <authorList>
            <person name="Xia Q."/>
            <person name="Zhang R."/>
            <person name="Dong Y."/>
        </authorList>
    </citation>
    <scope>NUCLEOTIDE SEQUENCE [LARGE SCALE GENOMIC DNA]</scope>
    <source>
        <tissue evidence="2">Leaf</tissue>
    </source>
</reference>
<evidence type="ECO:0000313" key="3">
    <source>
        <dbReference type="Proteomes" id="UP000501690"/>
    </source>
</evidence>
<sequence length="66" mass="7409">MKKITKDRYKESKQHLSQIPIFGPNYMERPSSHTDTDGPTISSSVASTDSPCTLITLYQLGNHEVK</sequence>
<accession>A0A4D6NMV7</accession>
<name>A0A4D6NMV7_VIGUN</name>
<evidence type="ECO:0000313" key="2">
    <source>
        <dbReference type="EMBL" id="QCE13187.1"/>
    </source>
</evidence>
<feature type="compositionally biased region" description="Polar residues" evidence="1">
    <location>
        <begin position="37"/>
        <end position="46"/>
    </location>
</feature>
<gene>
    <name evidence="2" type="ORF">DEO72_LG11g180</name>
</gene>
<feature type="region of interest" description="Disordered" evidence="1">
    <location>
        <begin position="1"/>
        <end position="46"/>
    </location>
</feature>
<organism evidence="2 3">
    <name type="scientific">Vigna unguiculata</name>
    <name type="common">Cowpea</name>
    <dbReference type="NCBI Taxonomy" id="3917"/>
    <lineage>
        <taxon>Eukaryota</taxon>
        <taxon>Viridiplantae</taxon>
        <taxon>Streptophyta</taxon>
        <taxon>Embryophyta</taxon>
        <taxon>Tracheophyta</taxon>
        <taxon>Spermatophyta</taxon>
        <taxon>Magnoliopsida</taxon>
        <taxon>eudicotyledons</taxon>
        <taxon>Gunneridae</taxon>
        <taxon>Pentapetalae</taxon>
        <taxon>rosids</taxon>
        <taxon>fabids</taxon>
        <taxon>Fabales</taxon>
        <taxon>Fabaceae</taxon>
        <taxon>Papilionoideae</taxon>
        <taxon>50 kb inversion clade</taxon>
        <taxon>NPAAA clade</taxon>
        <taxon>indigoferoid/millettioid clade</taxon>
        <taxon>Phaseoleae</taxon>
        <taxon>Vigna</taxon>
    </lineage>
</organism>
<dbReference type="EMBL" id="CP039355">
    <property type="protein sequence ID" value="QCE13187.1"/>
    <property type="molecule type" value="Genomic_DNA"/>
</dbReference>
<keyword evidence="3" id="KW-1185">Reference proteome</keyword>
<protein>
    <submittedName>
        <fullName evidence="2">Uncharacterized protein</fullName>
    </submittedName>
</protein>
<feature type="compositionally biased region" description="Basic and acidic residues" evidence="1">
    <location>
        <begin position="1"/>
        <end position="14"/>
    </location>
</feature>
<evidence type="ECO:0000256" key="1">
    <source>
        <dbReference type="SAM" id="MobiDB-lite"/>
    </source>
</evidence>
<proteinExistence type="predicted"/>
<dbReference type="AlphaFoldDB" id="A0A4D6NMV7"/>
<dbReference type="Proteomes" id="UP000501690">
    <property type="component" value="Linkage Group LG11"/>
</dbReference>